<feature type="non-terminal residue" evidence="2">
    <location>
        <position position="52"/>
    </location>
</feature>
<keyword evidence="3" id="KW-1185">Reference proteome</keyword>
<proteinExistence type="predicted"/>
<gene>
    <name evidence="2" type="ORF">AMATHDRAFT_121969</name>
</gene>
<name>A0A2A9N6A2_9AGAR</name>
<feature type="non-terminal residue" evidence="2">
    <location>
        <position position="1"/>
    </location>
</feature>
<dbReference type="Proteomes" id="UP000242287">
    <property type="component" value="Unassembled WGS sequence"/>
</dbReference>
<evidence type="ECO:0000313" key="2">
    <source>
        <dbReference type="EMBL" id="PFH45029.1"/>
    </source>
</evidence>
<accession>A0A2A9N6A2</accession>
<sequence>IIDCGATQHFSPRHENFINFTEINPIPIKAANGKTMYATGHGDMKAFLPMGK</sequence>
<dbReference type="EMBL" id="KZ302610">
    <property type="protein sequence ID" value="PFH45029.1"/>
    <property type="molecule type" value="Genomic_DNA"/>
</dbReference>
<dbReference type="Pfam" id="PF22936">
    <property type="entry name" value="Pol_BBD"/>
    <property type="match status" value="1"/>
</dbReference>
<evidence type="ECO:0000259" key="1">
    <source>
        <dbReference type="Pfam" id="PF22936"/>
    </source>
</evidence>
<protein>
    <recommendedName>
        <fullName evidence="1">Retrovirus-related Pol polyprotein from transposon TNT 1-94-like beta-barrel domain-containing protein</fullName>
    </recommendedName>
</protein>
<evidence type="ECO:0000313" key="3">
    <source>
        <dbReference type="Proteomes" id="UP000242287"/>
    </source>
</evidence>
<reference evidence="2 3" key="1">
    <citation type="submission" date="2014-02" db="EMBL/GenBank/DDBJ databases">
        <title>Transposable element dynamics among asymbiotic and ectomycorrhizal Amanita fungi.</title>
        <authorList>
            <consortium name="DOE Joint Genome Institute"/>
            <person name="Hess J."/>
            <person name="Skrede I."/>
            <person name="Wolfe B."/>
            <person name="LaButti K."/>
            <person name="Ohm R.A."/>
            <person name="Grigoriev I.V."/>
            <person name="Pringle A."/>
        </authorList>
    </citation>
    <scope>NUCLEOTIDE SEQUENCE [LARGE SCALE GENOMIC DNA]</scope>
    <source>
        <strain evidence="2 3">SKay4041</strain>
    </source>
</reference>
<dbReference type="InterPro" id="IPR054722">
    <property type="entry name" value="PolX-like_BBD"/>
</dbReference>
<feature type="domain" description="Retrovirus-related Pol polyprotein from transposon TNT 1-94-like beta-barrel" evidence="1">
    <location>
        <begin position="1"/>
        <end position="46"/>
    </location>
</feature>
<organism evidence="2 3">
    <name type="scientific">Amanita thiersii Skay4041</name>
    <dbReference type="NCBI Taxonomy" id="703135"/>
    <lineage>
        <taxon>Eukaryota</taxon>
        <taxon>Fungi</taxon>
        <taxon>Dikarya</taxon>
        <taxon>Basidiomycota</taxon>
        <taxon>Agaricomycotina</taxon>
        <taxon>Agaricomycetes</taxon>
        <taxon>Agaricomycetidae</taxon>
        <taxon>Agaricales</taxon>
        <taxon>Pluteineae</taxon>
        <taxon>Amanitaceae</taxon>
        <taxon>Amanita</taxon>
    </lineage>
</organism>
<dbReference type="OrthoDB" id="2692435at2759"/>
<dbReference type="AlphaFoldDB" id="A0A2A9N6A2"/>